<feature type="compositionally biased region" description="Basic and acidic residues" evidence="1">
    <location>
        <begin position="199"/>
        <end position="211"/>
    </location>
</feature>
<feature type="compositionally biased region" description="Basic and acidic residues" evidence="1">
    <location>
        <begin position="239"/>
        <end position="253"/>
    </location>
</feature>
<keyword evidence="2" id="KW-0472">Membrane</keyword>
<feature type="region of interest" description="Disordered" evidence="1">
    <location>
        <begin position="416"/>
        <end position="444"/>
    </location>
</feature>
<feature type="region of interest" description="Disordered" evidence="1">
    <location>
        <begin position="485"/>
        <end position="533"/>
    </location>
</feature>
<accession>A0A9D5HH54</accession>
<name>A0A9D5HH54_9LILI</name>
<feature type="region of interest" description="Disordered" evidence="1">
    <location>
        <begin position="1"/>
        <end position="21"/>
    </location>
</feature>
<feature type="region of interest" description="Disordered" evidence="1">
    <location>
        <begin position="43"/>
        <end position="81"/>
    </location>
</feature>
<gene>
    <name evidence="3" type="ORF">J5N97_018259</name>
</gene>
<dbReference type="OrthoDB" id="10689254at2759"/>
<feature type="compositionally biased region" description="Basic residues" evidence="1">
    <location>
        <begin position="43"/>
        <end position="53"/>
    </location>
</feature>
<evidence type="ECO:0000256" key="2">
    <source>
        <dbReference type="SAM" id="Phobius"/>
    </source>
</evidence>
<keyword evidence="4" id="KW-1185">Reference proteome</keyword>
<feature type="transmembrane region" description="Helical" evidence="2">
    <location>
        <begin position="20"/>
        <end position="39"/>
    </location>
</feature>
<protein>
    <submittedName>
        <fullName evidence="3">Uncharacterized protein</fullName>
    </submittedName>
</protein>
<evidence type="ECO:0000313" key="4">
    <source>
        <dbReference type="Proteomes" id="UP001085076"/>
    </source>
</evidence>
<sequence>MKEETPNEGKKRRPRLGLEFSGGGILVLGGVIVATAWAARRGHVNRERNKRRTTQGQGGEAGGEEYQKEKELEEVKDGSKDERFEEISAVDEGLVEMKEVGSIPLIKEQTQACYFDDGGTELCVFQSDHTEKREEEEKSIEKIEMVVDHVEQVEGKDGIQEVGEDKTSACNEEDGCHEVGEGPQISKKIEMAVVHVEQVEGKDGSQQEVGDKTSACNEEDGGCDEVGEGPQIFVDQEQEEGKDGSQEVGEDKASACNEEDGGDEVGEWTQISKNDDVQKDQIYDDMLFGHAFNKVPIHVEDDTKDVHIINAEDDTKEVVIHGEDELCVHQSLTEKREEEERSVEKIEMVVDHVEQVEGKDDTKHVDIINAEEDTKEVVIHGEDELCVYQSLTELREEEERSVEKIEMVVDHVEHVEGKDGSQEVGEDKVSGCNEEDGCDEGGEWTQVSKNEDVQEDQICDEMLVGHAFNQSFIHVEDDTKHVDIHGEDDTKQVEMQGHEDDTKEVEIHGEDDTKQVHKEKEEEEEKMELFAKR</sequence>
<feature type="compositionally biased region" description="Basic and acidic residues" evidence="1">
    <location>
        <begin position="416"/>
        <end position="429"/>
    </location>
</feature>
<feature type="region of interest" description="Disordered" evidence="1">
    <location>
        <begin position="199"/>
        <end position="273"/>
    </location>
</feature>
<dbReference type="Proteomes" id="UP001085076">
    <property type="component" value="Miscellaneous, Linkage group lg04"/>
</dbReference>
<evidence type="ECO:0000256" key="1">
    <source>
        <dbReference type="SAM" id="MobiDB-lite"/>
    </source>
</evidence>
<feature type="compositionally biased region" description="Acidic residues" evidence="1">
    <location>
        <begin position="257"/>
        <end position="266"/>
    </location>
</feature>
<feature type="compositionally biased region" description="Basic and acidic residues" evidence="1">
    <location>
        <begin position="485"/>
        <end position="520"/>
    </location>
</feature>
<dbReference type="EMBL" id="JAGGNH010000004">
    <property type="protein sequence ID" value="KAJ0976294.1"/>
    <property type="molecule type" value="Genomic_DNA"/>
</dbReference>
<proteinExistence type="predicted"/>
<evidence type="ECO:0000313" key="3">
    <source>
        <dbReference type="EMBL" id="KAJ0976294.1"/>
    </source>
</evidence>
<reference evidence="3" key="2">
    <citation type="journal article" date="2022" name="Hortic Res">
        <title>The genome of Dioscorea zingiberensis sheds light on the biosynthesis, origin and evolution of the medicinally important diosgenin saponins.</title>
        <authorList>
            <person name="Li Y."/>
            <person name="Tan C."/>
            <person name="Li Z."/>
            <person name="Guo J."/>
            <person name="Li S."/>
            <person name="Chen X."/>
            <person name="Wang C."/>
            <person name="Dai X."/>
            <person name="Yang H."/>
            <person name="Song W."/>
            <person name="Hou L."/>
            <person name="Xu J."/>
            <person name="Tong Z."/>
            <person name="Xu A."/>
            <person name="Yuan X."/>
            <person name="Wang W."/>
            <person name="Yang Q."/>
            <person name="Chen L."/>
            <person name="Sun Z."/>
            <person name="Wang K."/>
            <person name="Pan B."/>
            <person name="Chen J."/>
            <person name="Bao Y."/>
            <person name="Liu F."/>
            <person name="Qi X."/>
            <person name="Gang D.R."/>
            <person name="Wen J."/>
            <person name="Li J."/>
        </authorList>
    </citation>
    <scope>NUCLEOTIDE SEQUENCE</scope>
    <source>
        <strain evidence="3">Dzin_1.0</strain>
    </source>
</reference>
<comment type="caution">
    <text evidence="3">The sequence shown here is derived from an EMBL/GenBank/DDBJ whole genome shotgun (WGS) entry which is preliminary data.</text>
</comment>
<feature type="compositionally biased region" description="Acidic residues" evidence="1">
    <location>
        <begin position="217"/>
        <end position="227"/>
    </location>
</feature>
<keyword evidence="2" id="KW-1133">Transmembrane helix</keyword>
<feature type="compositionally biased region" description="Acidic residues" evidence="1">
    <location>
        <begin position="433"/>
        <end position="442"/>
    </location>
</feature>
<organism evidence="3 4">
    <name type="scientific">Dioscorea zingiberensis</name>
    <dbReference type="NCBI Taxonomy" id="325984"/>
    <lineage>
        <taxon>Eukaryota</taxon>
        <taxon>Viridiplantae</taxon>
        <taxon>Streptophyta</taxon>
        <taxon>Embryophyta</taxon>
        <taxon>Tracheophyta</taxon>
        <taxon>Spermatophyta</taxon>
        <taxon>Magnoliopsida</taxon>
        <taxon>Liliopsida</taxon>
        <taxon>Dioscoreales</taxon>
        <taxon>Dioscoreaceae</taxon>
        <taxon>Dioscorea</taxon>
    </lineage>
</organism>
<feature type="region of interest" description="Disordered" evidence="1">
    <location>
        <begin position="163"/>
        <end position="184"/>
    </location>
</feature>
<reference evidence="3" key="1">
    <citation type="submission" date="2021-03" db="EMBL/GenBank/DDBJ databases">
        <authorList>
            <person name="Li Z."/>
            <person name="Yang C."/>
        </authorList>
    </citation>
    <scope>NUCLEOTIDE SEQUENCE</scope>
    <source>
        <strain evidence="3">Dzin_1.0</strain>
        <tissue evidence="3">Leaf</tissue>
    </source>
</reference>
<dbReference type="AlphaFoldDB" id="A0A9D5HH54"/>
<feature type="compositionally biased region" description="Basic and acidic residues" evidence="1">
    <location>
        <begin position="65"/>
        <end position="81"/>
    </location>
</feature>
<keyword evidence="2" id="KW-0812">Transmembrane</keyword>